<dbReference type="GO" id="GO:0032993">
    <property type="term" value="C:protein-DNA complex"/>
    <property type="evidence" value="ECO:0007669"/>
    <property type="project" value="TreeGrafter"/>
</dbReference>
<dbReference type="PANTHER" id="PTHR30346:SF0">
    <property type="entry name" value="HCA OPERON TRANSCRIPTIONAL ACTIVATOR HCAR"/>
    <property type="match status" value="1"/>
</dbReference>
<sequence length="278" mass="32089">MNTKQLEYFVSLAETLNFTKTAQKFFISQTAVTKQIKKLEQILNTRLFCRNNHHVELTPAGAMFLTQAKAILHQVEEATERVRLTTIGFFGLLRIGFVNGYEKTSFSDLIFYFHNQYPNISITFIRGTEKELYHKVLNSELDIVFNTWNEKEMLPLLEGYLMKTYSLTVVVHPTHPLATRKSLSSKDLTGETIFQYTEFDDVESVLLMVSANMGIAILPFYCVRYLNQSQNLMIIPLKDKDKYVTIAAIWNKENNNSALPRLTQAIKNIDEKKLNLLI</sequence>
<accession>A0A949TXJ4</accession>
<dbReference type="EMBL" id="JAEEGC010000122">
    <property type="protein sequence ID" value="MBV7275396.1"/>
    <property type="molecule type" value="Genomic_DNA"/>
</dbReference>
<evidence type="ECO:0000313" key="6">
    <source>
        <dbReference type="EMBL" id="MBV7275396.1"/>
    </source>
</evidence>
<dbReference type="PANTHER" id="PTHR30346">
    <property type="entry name" value="TRANSCRIPTIONAL DUAL REGULATOR HCAR-RELATED"/>
    <property type="match status" value="1"/>
</dbReference>
<comment type="similarity">
    <text evidence="1">Belongs to the LysR transcriptional regulatory family.</text>
</comment>
<protein>
    <submittedName>
        <fullName evidence="6">LysR family transcriptional regulator</fullName>
    </submittedName>
</protein>
<proteinExistence type="inferred from homology"/>
<keyword evidence="2" id="KW-0805">Transcription regulation</keyword>
<dbReference type="PROSITE" id="PS50931">
    <property type="entry name" value="HTH_LYSR"/>
    <property type="match status" value="1"/>
</dbReference>
<dbReference type="GO" id="GO:0003700">
    <property type="term" value="F:DNA-binding transcription factor activity"/>
    <property type="evidence" value="ECO:0007669"/>
    <property type="project" value="InterPro"/>
</dbReference>
<dbReference type="InterPro" id="IPR005119">
    <property type="entry name" value="LysR_subst-bd"/>
</dbReference>
<evidence type="ECO:0000313" key="7">
    <source>
        <dbReference type="Proteomes" id="UP000694308"/>
    </source>
</evidence>
<dbReference type="CDD" id="cd05466">
    <property type="entry name" value="PBP2_LTTR_substrate"/>
    <property type="match status" value="1"/>
</dbReference>
<dbReference type="Pfam" id="PF00126">
    <property type="entry name" value="HTH_1"/>
    <property type="match status" value="1"/>
</dbReference>
<evidence type="ECO:0000256" key="2">
    <source>
        <dbReference type="ARBA" id="ARBA00023015"/>
    </source>
</evidence>
<dbReference type="AlphaFoldDB" id="A0A949TXJ4"/>
<keyword evidence="3" id="KW-0238">DNA-binding</keyword>
<gene>
    <name evidence="6" type="ORF">I6U48_21065</name>
</gene>
<comment type="caution">
    <text evidence="6">The sequence shown here is derived from an EMBL/GenBank/DDBJ whole genome shotgun (WGS) entry which is preliminary data.</text>
</comment>
<dbReference type="InterPro" id="IPR000847">
    <property type="entry name" value="LysR_HTH_N"/>
</dbReference>
<feature type="domain" description="HTH lysR-type" evidence="5">
    <location>
        <begin position="1"/>
        <end position="58"/>
    </location>
</feature>
<keyword evidence="4" id="KW-0804">Transcription</keyword>
<dbReference type="Proteomes" id="UP000694308">
    <property type="component" value="Unassembled WGS sequence"/>
</dbReference>
<reference evidence="6" key="1">
    <citation type="submission" date="2020-12" db="EMBL/GenBank/DDBJ databases">
        <title>Clostridium thailandense sp. nov., a novel acetogenic bacterium isolated from peat land soil in Thailand.</title>
        <authorList>
            <person name="Chaikitkaew S."/>
            <person name="Birkeland N.K."/>
        </authorList>
    </citation>
    <scope>NUCLEOTIDE SEQUENCE</scope>
    <source>
        <strain evidence="6">PL3</strain>
    </source>
</reference>
<name>A0A949TXJ4_9CLOT</name>
<evidence type="ECO:0000256" key="1">
    <source>
        <dbReference type="ARBA" id="ARBA00009437"/>
    </source>
</evidence>
<keyword evidence="7" id="KW-1185">Reference proteome</keyword>
<organism evidence="6 7">
    <name type="scientific">Clostridium thailandense</name>
    <dbReference type="NCBI Taxonomy" id="2794346"/>
    <lineage>
        <taxon>Bacteria</taxon>
        <taxon>Bacillati</taxon>
        <taxon>Bacillota</taxon>
        <taxon>Clostridia</taxon>
        <taxon>Eubacteriales</taxon>
        <taxon>Clostridiaceae</taxon>
        <taxon>Clostridium</taxon>
    </lineage>
</organism>
<dbReference type="FunFam" id="1.10.10.10:FF:000001">
    <property type="entry name" value="LysR family transcriptional regulator"/>
    <property type="match status" value="1"/>
</dbReference>
<evidence type="ECO:0000256" key="4">
    <source>
        <dbReference type="ARBA" id="ARBA00023163"/>
    </source>
</evidence>
<dbReference type="GO" id="GO:0003677">
    <property type="term" value="F:DNA binding"/>
    <property type="evidence" value="ECO:0007669"/>
    <property type="project" value="UniProtKB-KW"/>
</dbReference>
<dbReference type="RefSeq" id="WP_218322446.1">
    <property type="nucleotide sequence ID" value="NZ_JAEEGC010000122.1"/>
</dbReference>
<evidence type="ECO:0000259" key="5">
    <source>
        <dbReference type="PROSITE" id="PS50931"/>
    </source>
</evidence>
<dbReference type="Pfam" id="PF03466">
    <property type="entry name" value="LysR_substrate"/>
    <property type="match status" value="2"/>
</dbReference>
<evidence type="ECO:0000256" key="3">
    <source>
        <dbReference type="ARBA" id="ARBA00023125"/>
    </source>
</evidence>